<proteinExistence type="predicted"/>
<keyword evidence="4" id="KW-1185">Reference proteome</keyword>
<dbReference type="SUPFAM" id="SSF56059">
    <property type="entry name" value="Glutathione synthetase ATP-binding domain-like"/>
    <property type="match status" value="1"/>
</dbReference>
<keyword evidence="1" id="KW-0547">Nucleotide-binding</keyword>
<dbReference type="PANTHER" id="PTHR21621:SF0">
    <property type="entry name" value="BETA-CITRYLGLUTAMATE SYNTHASE B-RELATED"/>
    <property type="match status" value="1"/>
</dbReference>
<sequence>MTELPRVYILHENPDWLPPFTAAFAAEGVPAEEVLLTRGSIDLDAEPAPGVYWSRMSASAHSRGNVHSKNYTRAYLRWLEDSGRRVVNGGDTINFEVSKVQQHRALRAAGFDVPKTVAVFGRDDLRERSREFATPFITKHNQGGKGLGVRRFDSFEEFDAYLASPLFEEPADGITLLQEYLPAERLFITRVEFVGGRYVYAVRVDISAGSFELCPADACVIDPGNDAAAVEPFALRKGFDSDPLIARYEAFLADHGIEIAGIEFIETADGRRVTYDVNTNTNYNPAVEASAPLPAARAIARFLGGLLTASVPA</sequence>
<keyword evidence="3" id="KW-0436">Ligase</keyword>
<protein>
    <submittedName>
        <fullName evidence="3">Alpha-L-glutamate ligase</fullName>
    </submittedName>
</protein>
<reference evidence="3 4" key="1">
    <citation type="submission" date="2019-03" db="EMBL/GenBank/DDBJ databases">
        <title>Genomics of glacier-inhabiting Cryobacterium strains.</title>
        <authorList>
            <person name="Liu Q."/>
            <person name="Xin Y.-H."/>
        </authorList>
    </citation>
    <scope>NUCLEOTIDE SEQUENCE [LARGE SCALE GENOMIC DNA]</scope>
    <source>
        <strain evidence="3 4">MDB1-5</strain>
    </source>
</reference>
<dbReference type="InterPro" id="IPR011761">
    <property type="entry name" value="ATP-grasp"/>
</dbReference>
<dbReference type="GO" id="GO:0016874">
    <property type="term" value="F:ligase activity"/>
    <property type="evidence" value="ECO:0007669"/>
    <property type="project" value="UniProtKB-KW"/>
</dbReference>
<feature type="domain" description="ATP-grasp" evidence="2">
    <location>
        <begin position="103"/>
        <end position="304"/>
    </location>
</feature>
<evidence type="ECO:0000256" key="1">
    <source>
        <dbReference type="PROSITE-ProRule" id="PRU00409"/>
    </source>
</evidence>
<comment type="caution">
    <text evidence="3">The sequence shown here is derived from an EMBL/GenBank/DDBJ whole genome shotgun (WGS) entry which is preliminary data.</text>
</comment>
<dbReference type="RefSeq" id="WP_134561548.1">
    <property type="nucleotide sequence ID" value="NZ_SOFS01000019.1"/>
</dbReference>
<dbReference type="PANTHER" id="PTHR21621">
    <property type="entry name" value="RIBOSOMAL PROTEIN S6 MODIFICATION PROTEIN"/>
    <property type="match status" value="1"/>
</dbReference>
<dbReference type="Proteomes" id="UP000297604">
    <property type="component" value="Unassembled WGS sequence"/>
</dbReference>
<organism evidence="3 4">
    <name type="scientific">Cryobacterium glucosi</name>
    <dbReference type="NCBI Taxonomy" id="1259175"/>
    <lineage>
        <taxon>Bacteria</taxon>
        <taxon>Bacillati</taxon>
        <taxon>Actinomycetota</taxon>
        <taxon>Actinomycetes</taxon>
        <taxon>Micrococcales</taxon>
        <taxon>Microbacteriaceae</taxon>
        <taxon>Cryobacterium</taxon>
    </lineage>
</organism>
<evidence type="ECO:0000259" key="2">
    <source>
        <dbReference type="PROSITE" id="PS50975"/>
    </source>
</evidence>
<evidence type="ECO:0000313" key="4">
    <source>
        <dbReference type="Proteomes" id="UP000297604"/>
    </source>
</evidence>
<name>A0ABY2IND1_9MICO</name>
<keyword evidence="1" id="KW-0067">ATP-binding</keyword>
<dbReference type="Gene3D" id="3.30.470.20">
    <property type="entry name" value="ATP-grasp fold, B domain"/>
    <property type="match status" value="1"/>
</dbReference>
<accession>A0ABY2IND1</accession>
<dbReference type="EMBL" id="SOFS01000019">
    <property type="protein sequence ID" value="TFC20307.1"/>
    <property type="molecule type" value="Genomic_DNA"/>
</dbReference>
<dbReference type="PROSITE" id="PS50975">
    <property type="entry name" value="ATP_GRASP"/>
    <property type="match status" value="1"/>
</dbReference>
<gene>
    <name evidence="3" type="ORF">E3O46_08720</name>
</gene>
<evidence type="ECO:0000313" key="3">
    <source>
        <dbReference type="EMBL" id="TFC20307.1"/>
    </source>
</evidence>